<name>A0AB39Q6I2_9ACTN</name>
<dbReference type="AlphaFoldDB" id="A0AB39Q6I2"/>
<sequence>MARTVLGAAATLALIHAPAHLRPHLRSRLHAPLKAVGRYLLTVPVIGGVRYGTAQKAS</sequence>
<accession>A0AB39Q6I2</accession>
<gene>
    <name evidence="1" type="ORF">AB5J49_39060</name>
</gene>
<dbReference type="RefSeq" id="WP_369173617.1">
    <property type="nucleotide sequence ID" value="NZ_CP163439.1"/>
</dbReference>
<organism evidence="1">
    <name type="scientific">Streptomyces sp. R28</name>
    <dbReference type="NCBI Taxonomy" id="3238628"/>
    <lineage>
        <taxon>Bacteria</taxon>
        <taxon>Bacillati</taxon>
        <taxon>Actinomycetota</taxon>
        <taxon>Actinomycetes</taxon>
        <taxon>Kitasatosporales</taxon>
        <taxon>Streptomycetaceae</taxon>
        <taxon>Streptomyces</taxon>
    </lineage>
</organism>
<proteinExistence type="predicted"/>
<protein>
    <submittedName>
        <fullName evidence="1">Uncharacterized protein</fullName>
    </submittedName>
</protein>
<reference evidence="1" key="1">
    <citation type="submission" date="2024-07" db="EMBL/GenBank/DDBJ databases">
        <authorList>
            <person name="Yu S.T."/>
        </authorList>
    </citation>
    <scope>NUCLEOTIDE SEQUENCE</scope>
    <source>
        <strain evidence="1">R28</strain>
    </source>
</reference>
<dbReference type="EMBL" id="CP163439">
    <property type="protein sequence ID" value="XDQ38880.1"/>
    <property type="molecule type" value="Genomic_DNA"/>
</dbReference>
<evidence type="ECO:0000313" key="1">
    <source>
        <dbReference type="EMBL" id="XDQ38880.1"/>
    </source>
</evidence>